<gene>
    <name evidence="4" type="ORF">GCM10008986_04640</name>
</gene>
<dbReference type="PANTHER" id="PTHR30290:SF72">
    <property type="entry name" value="HTH-TYPE TRANSCRIPTIONAL REGULATOR SGRR"/>
    <property type="match status" value="1"/>
</dbReference>
<dbReference type="Pfam" id="PF12793">
    <property type="entry name" value="SgrR_N"/>
    <property type="match status" value="1"/>
</dbReference>
<dbReference type="InterPro" id="IPR000914">
    <property type="entry name" value="SBP_5_dom"/>
</dbReference>
<evidence type="ECO:0000313" key="5">
    <source>
        <dbReference type="Proteomes" id="UP001500880"/>
    </source>
</evidence>
<feature type="domain" description="Solute-binding protein family 5" evidence="2">
    <location>
        <begin position="175"/>
        <end position="508"/>
    </location>
</feature>
<dbReference type="InterPro" id="IPR039424">
    <property type="entry name" value="SBP_5"/>
</dbReference>
<keyword evidence="1" id="KW-0238">DNA-binding</keyword>
<dbReference type="SUPFAM" id="SSF53850">
    <property type="entry name" value="Periplasmic binding protein-like II"/>
    <property type="match status" value="1"/>
</dbReference>
<name>A0ABP3KPZ6_9BACI</name>
<feature type="domain" description="Transcriptional regulator SgrR N-terminal HTH" evidence="3">
    <location>
        <begin position="3"/>
        <end position="83"/>
    </location>
</feature>
<sequence>MNLLEHYEVLTYHLKEMNKDIPITMNTLANVLSCTLRNAKVIVRNLEGAGWIMWKPGQGRGHYSKIRLLANLDDLVMNKAKEIALKSIDESITYIRKFSYYPKIQQEFIDWIFYSFLDESNDYKEGEIDRLQFPSYRTLPVLDPALINRRTENHFMRHIFNQLVTYDEEKNQHLPQLAHHWRHDHNYTTWIFYLRKNVYFHHGKEMTADDVCYSIERHRNNFSGYQWMTDFIHNVLPLNRYTVKFELESSVPYFLHLVASLGGSVVPNEKIRNFKRIPIGTGPFQVRENNKEKLILQAFKNYYDIRPLLDEVSIYFFPWLYENKDTSPFTNENELNFYHYPYKQKKLEYFEQYKVIDRGSKQLILNMNRGILAYDPLLRKAIFHSLLPEKLIRDLKGNRFIPASRMVSQFEDERSIDRDFSIAKICLKRSSYNGEQLNLFTYNGAGNESDVKWIQKELQQLGIKVSLHFLPYEELHKQHLVEHADMLLEEQLTDESLLYTYLSTFKGNQSLLRKHLPDCFLKEIDLLLQSRREYDLLNSLKDLEDRVHKQNGLNQLYRLQQFAIYPRNLKGIHINALGWVDYTNLWYLNS</sequence>
<dbReference type="Pfam" id="PF00496">
    <property type="entry name" value="SBP_bac_5"/>
    <property type="match status" value="1"/>
</dbReference>
<evidence type="ECO:0000313" key="4">
    <source>
        <dbReference type="EMBL" id="GAA0482780.1"/>
    </source>
</evidence>
<proteinExistence type="predicted"/>
<dbReference type="Gene3D" id="3.40.190.10">
    <property type="entry name" value="Periplasmic binding protein-like II"/>
    <property type="match status" value="1"/>
</dbReference>
<reference evidence="5" key="1">
    <citation type="journal article" date="2019" name="Int. J. Syst. Evol. Microbiol.">
        <title>The Global Catalogue of Microorganisms (GCM) 10K type strain sequencing project: providing services to taxonomists for standard genome sequencing and annotation.</title>
        <authorList>
            <consortium name="The Broad Institute Genomics Platform"/>
            <consortium name="The Broad Institute Genome Sequencing Center for Infectious Disease"/>
            <person name="Wu L."/>
            <person name="Ma J."/>
        </authorList>
    </citation>
    <scope>NUCLEOTIDE SEQUENCE [LARGE SCALE GENOMIC DNA]</scope>
    <source>
        <strain evidence="5">JCM 12389</strain>
    </source>
</reference>
<evidence type="ECO:0000256" key="1">
    <source>
        <dbReference type="ARBA" id="ARBA00023125"/>
    </source>
</evidence>
<organism evidence="4 5">
    <name type="scientific">Salinibacillus aidingensis</name>
    <dbReference type="NCBI Taxonomy" id="237684"/>
    <lineage>
        <taxon>Bacteria</taxon>
        <taxon>Bacillati</taxon>
        <taxon>Bacillota</taxon>
        <taxon>Bacilli</taxon>
        <taxon>Bacillales</taxon>
        <taxon>Bacillaceae</taxon>
        <taxon>Salinibacillus</taxon>
    </lineage>
</organism>
<dbReference type="Gene3D" id="3.10.105.10">
    <property type="entry name" value="Dipeptide-binding Protein, Domain 3"/>
    <property type="match status" value="1"/>
</dbReference>
<dbReference type="Proteomes" id="UP001500880">
    <property type="component" value="Unassembled WGS sequence"/>
</dbReference>
<dbReference type="RefSeq" id="WP_343837115.1">
    <property type="nucleotide sequence ID" value="NZ_BAAADO010000001.1"/>
</dbReference>
<dbReference type="PANTHER" id="PTHR30290">
    <property type="entry name" value="PERIPLASMIC BINDING COMPONENT OF ABC TRANSPORTER"/>
    <property type="match status" value="1"/>
</dbReference>
<keyword evidence="5" id="KW-1185">Reference proteome</keyword>
<protein>
    <submittedName>
        <fullName evidence="4">SgrR family transcriptional regulator</fullName>
    </submittedName>
</protein>
<comment type="caution">
    <text evidence="4">The sequence shown here is derived from an EMBL/GenBank/DDBJ whole genome shotgun (WGS) entry which is preliminary data.</text>
</comment>
<accession>A0ABP3KPZ6</accession>
<dbReference type="EMBL" id="BAAADO010000001">
    <property type="protein sequence ID" value="GAA0482780.1"/>
    <property type="molecule type" value="Genomic_DNA"/>
</dbReference>
<evidence type="ECO:0000259" key="2">
    <source>
        <dbReference type="Pfam" id="PF00496"/>
    </source>
</evidence>
<dbReference type="InterPro" id="IPR025370">
    <property type="entry name" value="SgrR_HTH_N"/>
</dbReference>
<evidence type="ECO:0000259" key="3">
    <source>
        <dbReference type="Pfam" id="PF12793"/>
    </source>
</evidence>